<feature type="signal peptide" evidence="10">
    <location>
        <begin position="1"/>
        <end position="28"/>
    </location>
</feature>
<dbReference type="PANTHER" id="PTHR11040:SF71">
    <property type="entry name" value="ZIP METAL ION TRANSPORTER FAMILY PROTEIN"/>
    <property type="match status" value="1"/>
</dbReference>
<evidence type="ECO:0000256" key="4">
    <source>
        <dbReference type="ARBA" id="ARBA00022692"/>
    </source>
</evidence>
<dbReference type="NCBIfam" id="TIGR00820">
    <property type="entry name" value="zip"/>
    <property type="match status" value="1"/>
</dbReference>
<evidence type="ECO:0000256" key="8">
    <source>
        <dbReference type="RuleBase" id="RU362088"/>
    </source>
</evidence>
<evidence type="ECO:0000256" key="7">
    <source>
        <dbReference type="ARBA" id="ARBA00023136"/>
    </source>
</evidence>
<organism evidence="11 12">
    <name type="scientific">Citrus sinensis</name>
    <name type="common">Sweet orange</name>
    <name type="synonym">Citrus aurantium var. sinensis</name>
    <dbReference type="NCBI Taxonomy" id="2711"/>
    <lineage>
        <taxon>Eukaryota</taxon>
        <taxon>Viridiplantae</taxon>
        <taxon>Streptophyta</taxon>
        <taxon>Embryophyta</taxon>
        <taxon>Tracheophyta</taxon>
        <taxon>Spermatophyta</taxon>
        <taxon>Magnoliopsida</taxon>
        <taxon>eudicotyledons</taxon>
        <taxon>Gunneridae</taxon>
        <taxon>Pentapetalae</taxon>
        <taxon>rosids</taxon>
        <taxon>malvids</taxon>
        <taxon>Sapindales</taxon>
        <taxon>Rutaceae</taxon>
        <taxon>Aurantioideae</taxon>
        <taxon>Citrus</taxon>
    </lineage>
</organism>
<feature type="transmembrane region" description="Helical" evidence="8">
    <location>
        <begin position="84"/>
        <end position="105"/>
    </location>
</feature>
<evidence type="ECO:0000256" key="2">
    <source>
        <dbReference type="ARBA" id="ARBA00006939"/>
    </source>
</evidence>
<proteinExistence type="inferred from homology"/>
<dbReference type="GO" id="GO:0071577">
    <property type="term" value="P:zinc ion transmembrane transport"/>
    <property type="evidence" value="ECO:0000318"/>
    <property type="project" value="GO_Central"/>
</dbReference>
<dbReference type="InterPro" id="IPR004698">
    <property type="entry name" value="Zn/Fe_permease_fun/pln"/>
</dbReference>
<evidence type="ECO:0000256" key="5">
    <source>
        <dbReference type="ARBA" id="ARBA00022989"/>
    </source>
</evidence>
<feature type="transmembrane region" description="Helical" evidence="8">
    <location>
        <begin position="335"/>
        <end position="354"/>
    </location>
</feature>
<evidence type="ECO:0000256" key="1">
    <source>
        <dbReference type="ARBA" id="ARBA00004141"/>
    </source>
</evidence>
<feature type="transmembrane region" description="Helical" evidence="8">
    <location>
        <begin position="125"/>
        <end position="146"/>
    </location>
</feature>
<evidence type="ECO:0000256" key="3">
    <source>
        <dbReference type="ARBA" id="ARBA00022448"/>
    </source>
</evidence>
<dbReference type="PANTHER" id="PTHR11040">
    <property type="entry name" value="ZINC/IRON TRANSPORTER"/>
    <property type="match status" value="1"/>
</dbReference>
<evidence type="ECO:0000313" key="12">
    <source>
        <dbReference type="Proteomes" id="UP000027120"/>
    </source>
</evidence>
<dbReference type="Proteomes" id="UP000027120">
    <property type="component" value="Unassembled WGS sequence"/>
</dbReference>
<feature type="region of interest" description="Disordered" evidence="9">
    <location>
        <begin position="160"/>
        <end position="191"/>
    </location>
</feature>
<keyword evidence="5 8" id="KW-1133">Transmembrane helix</keyword>
<comment type="subcellular location">
    <subcellularLocation>
        <location evidence="1 8">Membrane</location>
        <topology evidence="1 8">Multi-pass membrane protein</topology>
    </subcellularLocation>
</comment>
<keyword evidence="3 8" id="KW-0813">Transport</keyword>
<dbReference type="Pfam" id="PF02535">
    <property type="entry name" value="Zip"/>
    <property type="match status" value="1"/>
</dbReference>
<comment type="similarity">
    <text evidence="2 8">Belongs to the ZIP transporter (TC 2.A.5) family.</text>
</comment>
<keyword evidence="6 8" id="KW-0406">Ion transport</keyword>
<dbReference type="EMBL" id="KK784880">
    <property type="protein sequence ID" value="KDO77256.1"/>
    <property type="molecule type" value="Genomic_DNA"/>
</dbReference>
<keyword evidence="4 8" id="KW-0812">Transmembrane</keyword>
<dbReference type="GO" id="GO:0005385">
    <property type="term" value="F:zinc ion transmembrane transporter activity"/>
    <property type="evidence" value="ECO:0000318"/>
    <property type="project" value="GO_Central"/>
</dbReference>
<feature type="transmembrane region" description="Helical" evidence="8">
    <location>
        <begin position="205"/>
        <end position="223"/>
    </location>
</feature>
<protein>
    <submittedName>
        <fullName evidence="11">Uncharacterized protein</fullName>
    </submittedName>
</protein>
<accession>A0A067GPM9</accession>
<sequence>MINFQSCAHKFLLTISLFLLLPITSAAASSTCTCDEAEAQEHKTTEALKYKLVAIVSILIASAAGVSLPFLVKKVSYLSPDKDVFFLIKAFAAGVILATGFIHILPDAFESLTSPCLCENPWHKFPFAGFIAMMSSIGTLMMEAYATGYHKRTELRKAQPFDGDEESDHDHDQQGVHAGHVHGSSFVPEPTNSSDLIRNRIISQILELGIVIHSVIIGISLGASERASTIKPLVAALSFHQFFEGTGLGGCISQAKFNYTAISIMVLFFSLTTPAGIAVGIGISKIYDQSSPTALIVQGLLNSASAGILTYMALVDLLAADFMNPKMLSNIRLQIGANFTVLLGASCMCFLAKLEEH</sequence>
<feature type="transmembrane region" description="Helical" evidence="8">
    <location>
        <begin position="295"/>
        <end position="315"/>
    </location>
</feature>
<dbReference type="AlphaFoldDB" id="A0A067GPM9"/>
<keyword evidence="12" id="KW-1185">Reference proteome</keyword>
<dbReference type="InterPro" id="IPR003689">
    <property type="entry name" value="ZIP"/>
</dbReference>
<dbReference type="STRING" id="2711.A0A067GPM9"/>
<keyword evidence="7 8" id="KW-0472">Membrane</keyword>
<evidence type="ECO:0000313" key="11">
    <source>
        <dbReference type="EMBL" id="KDO77256.1"/>
    </source>
</evidence>
<reference evidence="11 12" key="1">
    <citation type="submission" date="2014-04" db="EMBL/GenBank/DDBJ databases">
        <authorList>
            <consortium name="International Citrus Genome Consortium"/>
            <person name="Gmitter F."/>
            <person name="Chen C."/>
            <person name="Farmerie W."/>
            <person name="Harkins T."/>
            <person name="Desany B."/>
            <person name="Mohiuddin M."/>
            <person name="Kodira C."/>
            <person name="Borodovsky M."/>
            <person name="Lomsadze A."/>
            <person name="Burns P."/>
            <person name="Jenkins J."/>
            <person name="Prochnik S."/>
            <person name="Shu S."/>
            <person name="Chapman J."/>
            <person name="Pitluck S."/>
            <person name="Schmutz J."/>
            <person name="Rokhsar D."/>
        </authorList>
    </citation>
    <scope>NUCLEOTIDE SEQUENCE</scope>
</reference>
<feature type="transmembrane region" description="Helical" evidence="8">
    <location>
        <begin position="52"/>
        <end position="72"/>
    </location>
</feature>
<feature type="transmembrane region" description="Helical" evidence="8">
    <location>
        <begin position="262"/>
        <end position="283"/>
    </location>
</feature>
<comment type="caution">
    <text evidence="8">Lacks conserved residue(s) required for the propagation of feature annotation.</text>
</comment>
<dbReference type="PaxDb" id="2711-XP_006468555.1"/>
<name>A0A067GPM9_CITSI</name>
<gene>
    <name evidence="11" type="ORF">CISIN_1g018362mg</name>
</gene>
<dbReference type="GO" id="GO:0005886">
    <property type="term" value="C:plasma membrane"/>
    <property type="evidence" value="ECO:0000318"/>
    <property type="project" value="GO_Central"/>
</dbReference>
<dbReference type="eggNOG" id="KOG1558">
    <property type="taxonomic scope" value="Eukaryota"/>
</dbReference>
<evidence type="ECO:0000256" key="9">
    <source>
        <dbReference type="SAM" id="MobiDB-lite"/>
    </source>
</evidence>
<keyword evidence="10" id="KW-0732">Signal</keyword>
<evidence type="ECO:0000256" key="10">
    <source>
        <dbReference type="SAM" id="SignalP"/>
    </source>
</evidence>
<evidence type="ECO:0000256" key="6">
    <source>
        <dbReference type="ARBA" id="ARBA00023065"/>
    </source>
</evidence>
<feature type="chain" id="PRO_5001642150" evidence="10">
    <location>
        <begin position="29"/>
        <end position="357"/>
    </location>
</feature>